<comment type="caution">
    <text evidence="11">The sequence shown here is derived from an EMBL/GenBank/DDBJ whole genome shotgun (WGS) entry which is preliminary data.</text>
</comment>
<dbReference type="InterPro" id="IPR005794">
    <property type="entry name" value="Fmt"/>
</dbReference>
<evidence type="ECO:0000259" key="10">
    <source>
        <dbReference type="Pfam" id="PF02911"/>
    </source>
</evidence>
<dbReference type="Pfam" id="PF00551">
    <property type="entry name" value="Formyl_trans_N"/>
    <property type="match status" value="1"/>
</dbReference>
<dbReference type="InterPro" id="IPR005793">
    <property type="entry name" value="Formyl_trans_C"/>
</dbReference>
<dbReference type="EC" id="2.1.2.9" evidence="3 8"/>
<proteinExistence type="inferred from homology"/>
<comment type="similarity">
    <text evidence="2 8">Belongs to the Fmt family.</text>
</comment>
<dbReference type="CDD" id="cd08646">
    <property type="entry name" value="FMT_core_Met-tRNA-FMT_N"/>
    <property type="match status" value="1"/>
</dbReference>
<feature type="binding site" evidence="8">
    <location>
        <begin position="112"/>
        <end position="115"/>
    </location>
    <ligand>
        <name>(6S)-5,6,7,8-tetrahydrofolate</name>
        <dbReference type="ChEBI" id="CHEBI:57453"/>
    </ligand>
</feature>
<evidence type="ECO:0000256" key="8">
    <source>
        <dbReference type="HAMAP-Rule" id="MF_00182"/>
    </source>
</evidence>
<dbReference type="Gene3D" id="3.10.25.10">
    <property type="entry name" value="Formyl transferase, C-terminal domain"/>
    <property type="match status" value="1"/>
</dbReference>
<evidence type="ECO:0000256" key="5">
    <source>
        <dbReference type="ARBA" id="ARBA00022679"/>
    </source>
</evidence>
<evidence type="ECO:0000256" key="6">
    <source>
        <dbReference type="ARBA" id="ARBA00022917"/>
    </source>
</evidence>
<dbReference type="Pfam" id="PF02911">
    <property type="entry name" value="Formyl_trans_C"/>
    <property type="match status" value="1"/>
</dbReference>
<accession>A0A1F5WHX7</accession>
<reference evidence="11 12" key="1">
    <citation type="journal article" date="2016" name="Nat. Commun.">
        <title>Thousands of microbial genomes shed light on interconnected biogeochemical processes in an aquifer system.</title>
        <authorList>
            <person name="Anantharaman K."/>
            <person name="Brown C.T."/>
            <person name="Hug L.A."/>
            <person name="Sharon I."/>
            <person name="Castelle C.J."/>
            <person name="Probst A.J."/>
            <person name="Thomas B.C."/>
            <person name="Singh A."/>
            <person name="Wilkins M.J."/>
            <person name="Karaoz U."/>
            <person name="Brodie E.L."/>
            <person name="Williams K.H."/>
            <person name="Hubbard S.S."/>
            <person name="Banfield J.F."/>
        </authorList>
    </citation>
    <scope>NUCLEOTIDE SEQUENCE [LARGE SCALE GENOMIC DNA]</scope>
</reference>
<dbReference type="Proteomes" id="UP000178406">
    <property type="component" value="Unassembled WGS sequence"/>
</dbReference>
<evidence type="ECO:0000313" key="12">
    <source>
        <dbReference type="Proteomes" id="UP000178406"/>
    </source>
</evidence>
<feature type="domain" description="Formyl transferase N-terminal" evidence="9">
    <location>
        <begin position="1"/>
        <end position="183"/>
    </location>
</feature>
<dbReference type="GO" id="GO:0005829">
    <property type="term" value="C:cytosol"/>
    <property type="evidence" value="ECO:0007669"/>
    <property type="project" value="TreeGrafter"/>
</dbReference>
<evidence type="ECO:0000256" key="1">
    <source>
        <dbReference type="ARBA" id="ARBA00002606"/>
    </source>
</evidence>
<dbReference type="STRING" id="1798338.A3J56_03025"/>
<evidence type="ECO:0000256" key="4">
    <source>
        <dbReference type="ARBA" id="ARBA00016014"/>
    </source>
</evidence>
<dbReference type="PANTHER" id="PTHR11138:SF5">
    <property type="entry name" value="METHIONYL-TRNA FORMYLTRANSFERASE, MITOCHONDRIAL"/>
    <property type="match status" value="1"/>
</dbReference>
<dbReference type="HAMAP" id="MF_00182">
    <property type="entry name" value="Formyl_trans"/>
    <property type="match status" value="1"/>
</dbReference>
<name>A0A1F5WHX7_9BACT</name>
<organism evidence="11 12">
    <name type="scientific">Candidatus Giovannonibacteria bacterium RIFCSPHIGHO2_02_FULL_46_20</name>
    <dbReference type="NCBI Taxonomy" id="1798338"/>
    <lineage>
        <taxon>Bacteria</taxon>
        <taxon>Candidatus Giovannoniibacteriota</taxon>
    </lineage>
</organism>
<dbReference type="AlphaFoldDB" id="A0A1F5WHX7"/>
<evidence type="ECO:0000256" key="2">
    <source>
        <dbReference type="ARBA" id="ARBA00010699"/>
    </source>
</evidence>
<dbReference type="InterPro" id="IPR041711">
    <property type="entry name" value="Met-tRNA-FMT_N"/>
</dbReference>
<dbReference type="GO" id="GO:0004479">
    <property type="term" value="F:methionyl-tRNA formyltransferase activity"/>
    <property type="evidence" value="ECO:0007669"/>
    <property type="project" value="UniProtKB-UniRule"/>
</dbReference>
<dbReference type="InterPro" id="IPR037022">
    <property type="entry name" value="Formyl_trans_C_sf"/>
</dbReference>
<protein>
    <recommendedName>
        <fullName evidence="4 8">Methionyl-tRNA formyltransferase</fullName>
        <ecNumber evidence="3 8">2.1.2.9</ecNumber>
    </recommendedName>
</protein>
<evidence type="ECO:0000256" key="7">
    <source>
        <dbReference type="ARBA" id="ARBA00048558"/>
    </source>
</evidence>
<dbReference type="InterPro" id="IPR044135">
    <property type="entry name" value="Met-tRNA-FMT_C"/>
</dbReference>
<comment type="function">
    <text evidence="1 8">Attaches a formyl group to the free amino group of methionyl-tRNA(fMet). The formyl group appears to play a dual role in the initiator identity of N-formylmethionyl-tRNA by promoting its recognition by IF2 and preventing the misappropriation of this tRNA by the elongation apparatus.</text>
</comment>
<dbReference type="SUPFAM" id="SSF50486">
    <property type="entry name" value="FMT C-terminal domain-like"/>
    <property type="match status" value="1"/>
</dbReference>
<sequence>MKIIFFGTSGFAIPSLRMLAEHKHAPVAIITAPDKPKGRGKRLTFTPVKQFVIEKIDKPGLSIWQLEKLDAVAIEHIVTLQPNLGIIAAYGKIIPKELIDIFPHGLLNIHPSILPKYRGPSPIQTTIFNGDTETGVTIIQIDEQLDHGPIVAQRGYVIPTDITYPALHNALAELGAQLLIETLPKWMVGEITPTSQDDAKATYTKLLKKEDGEIDWSKSAEEIERMVRAYNPWPGSYTEVISEKLKVKSILKIKKVDVLKLNPVRNAVSNGVNQEQAPFPSPRIPGTFFKTTDGFPAVICGTDALKFLMVQPEGKKDMLGDAFAHGYMSL</sequence>
<feature type="domain" description="Formyl transferase C-terminal" evidence="10">
    <location>
        <begin position="207"/>
        <end position="327"/>
    </location>
</feature>
<dbReference type="InterPro" id="IPR011034">
    <property type="entry name" value="Formyl_transferase-like_C_sf"/>
</dbReference>
<dbReference type="EMBL" id="MFHQ01000002">
    <property type="protein sequence ID" value="OGF74851.1"/>
    <property type="molecule type" value="Genomic_DNA"/>
</dbReference>
<evidence type="ECO:0000256" key="3">
    <source>
        <dbReference type="ARBA" id="ARBA00012261"/>
    </source>
</evidence>
<dbReference type="PANTHER" id="PTHR11138">
    <property type="entry name" value="METHIONYL-TRNA FORMYLTRANSFERASE"/>
    <property type="match status" value="1"/>
</dbReference>
<keyword evidence="6 8" id="KW-0648">Protein biosynthesis</keyword>
<dbReference type="NCBIfam" id="TIGR00460">
    <property type="entry name" value="fmt"/>
    <property type="match status" value="1"/>
</dbReference>
<evidence type="ECO:0000313" key="11">
    <source>
        <dbReference type="EMBL" id="OGF74851.1"/>
    </source>
</evidence>
<dbReference type="InterPro" id="IPR002376">
    <property type="entry name" value="Formyl_transf_N"/>
</dbReference>
<dbReference type="InterPro" id="IPR036477">
    <property type="entry name" value="Formyl_transf_N_sf"/>
</dbReference>
<gene>
    <name evidence="8" type="primary">fmt</name>
    <name evidence="11" type="ORF">A3J56_03025</name>
</gene>
<dbReference type="SUPFAM" id="SSF53328">
    <property type="entry name" value="Formyltransferase"/>
    <property type="match status" value="1"/>
</dbReference>
<evidence type="ECO:0000259" key="9">
    <source>
        <dbReference type="Pfam" id="PF00551"/>
    </source>
</evidence>
<keyword evidence="5 8" id="KW-0808">Transferase</keyword>
<dbReference type="Gene3D" id="3.40.50.170">
    <property type="entry name" value="Formyl transferase, N-terminal domain"/>
    <property type="match status" value="1"/>
</dbReference>
<comment type="catalytic activity">
    <reaction evidence="7 8">
        <text>L-methionyl-tRNA(fMet) + (6R)-10-formyltetrahydrofolate = N-formyl-L-methionyl-tRNA(fMet) + (6S)-5,6,7,8-tetrahydrofolate + H(+)</text>
        <dbReference type="Rhea" id="RHEA:24380"/>
        <dbReference type="Rhea" id="RHEA-COMP:9952"/>
        <dbReference type="Rhea" id="RHEA-COMP:9953"/>
        <dbReference type="ChEBI" id="CHEBI:15378"/>
        <dbReference type="ChEBI" id="CHEBI:57453"/>
        <dbReference type="ChEBI" id="CHEBI:78530"/>
        <dbReference type="ChEBI" id="CHEBI:78844"/>
        <dbReference type="ChEBI" id="CHEBI:195366"/>
        <dbReference type="EC" id="2.1.2.9"/>
    </reaction>
</comment>
<dbReference type="CDD" id="cd08704">
    <property type="entry name" value="Met_tRNA_FMT_C"/>
    <property type="match status" value="1"/>
</dbReference>